<protein>
    <submittedName>
        <fullName evidence="7">G-protein coupled receptors family 1 profile domain-containing protein</fullName>
    </submittedName>
</protein>
<sequence length="382" mass="44244">MGQDWTFTEYYYDDMSHPENARLRTFSEIIAKIVTFLKPFQCLFALIGLIMNMFHLAIITRKSMRTNSVYVLMIGITISDMFTMFMVVYNNFNDFFKFVFCSFPDPYWKVLLELILAAIQEIVRRVSTWLAFFMALFRWLIIKNTMSGSLGFLSKSSFALKTNIGVLILSTIITSLTYSQKEVKDVGFEVISTCWFLEKNYKIAHTYSVGRSEFMDKNLNFVEEYAFMSDGIPKMIAAFFLPILAIALVRRLRQAAESRKHLSNSKPLQTDKSIRMVTFMTLFSVFAEGPMGIFSFIRSFYLRFSSIEASVESLDKMLINLVIVNVIAHCFISMQMSSQYRDIATQLFLRKVIRRWKKDRVSVVPQAEMSLTHGPTNVHVLS</sequence>
<dbReference type="PANTHER" id="PTHR22751">
    <property type="entry name" value="G-PROTEIN COUPLED RECEPTOR-RELATED"/>
    <property type="match status" value="1"/>
</dbReference>
<keyword evidence="7" id="KW-0675">Receptor</keyword>
<dbReference type="InParanoid" id="Q9U8C4"/>
<organism evidence="7 8">
    <name type="scientific">Caenorhabditis elegans</name>
    <dbReference type="NCBI Taxonomy" id="6239"/>
    <lineage>
        <taxon>Eukaryota</taxon>
        <taxon>Metazoa</taxon>
        <taxon>Ecdysozoa</taxon>
        <taxon>Nematoda</taxon>
        <taxon>Chromadorea</taxon>
        <taxon>Rhabditida</taxon>
        <taxon>Rhabditina</taxon>
        <taxon>Rhabditomorpha</taxon>
        <taxon>Rhabditoidea</taxon>
        <taxon>Rhabditidae</taxon>
        <taxon>Peloderinae</taxon>
        <taxon>Caenorhabditis</taxon>
    </lineage>
</organism>
<dbReference type="OrthoDB" id="5902297at2759"/>
<dbReference type="PROSITE" id="PS50262">
    <property type="entry name" value="G_PROTEIN_RECEP_F1_2"/>
    <property type="match status" value="1"/>
</dbReference>
<dbReference type="SUPFAM" id="SSF81321">
    <property type="entry name" value="Family A G protein-coupled receptor-like"/>
    <property type="match status" value="1"/>
</dbReference>
<dbReference type="PIR" id="C88086">
    <property type="entry name" value="C88086"/>
</dbReference>
<dbReference type="Gene3D" id="1.20.1070.10">
    <property type="entry name" value="Rhodopsin 7-helix transmembrane proteins"/>
    <property type="match status" value="1"/>
</dbReference>
<evidence type="ECO:0000256" key="1">
    <source>
        <dbReference type="ARBA" id="ARBA00004370"/>
    </source>
</evidence>
<dbReference type="EMBL" id="BX284602">
    <property type="protein sequence ID" value="CCD72781.1"/>
    <property type="molecule type" value="Genomic_DNA"/>
</dbReference>
<dbReference type="Pfam" id="PF10324">
    <property type="entry name" value="7TM_GPCR_Srw"/>
    <property type="match status" value="1"/>
</dbReference>
<feature type="transmembrane region" description="Helical" evidence="5">
    <location>
        <begin position="317"/>
        <end position="334"/>
    </location>
</feature>
<feature type="transmembrane region" description="Helical" evidence="5">
    <location>
        <begin position="69"/>
        <end position="90"/>
    </location>
</feature>
<evidence type="ECO:0000313" key="9">
    <source>
        <dbReference type="WormBase" id="T11F1.1"/>
    </source>
</evidence>
<evidence type="ECO:0000256" key="5">
    <source>
        <dbReference type="SAM" id="Phobius"/>
    </source>
</evidence>
<evidence type="ECO:0000256" key="4">
    <source>
        <dbReference type="ARBA" id="ARBA00023136"/>
    </source>
</evidence>
<dbReference type="GO" id="GO:0016020">
    <property type="term" value="C:membrane"/>
    <property type="evidence" value="ECO:0007669"/>
    <property type="project" value="UniProtKB-SubCell"/>
</dbReference>
<dbReference type="Proteomes" id="UP000001940">
    <property type="component" value="Chromosome II"/>
</dbReference>
<feature type="transmembrane region" description="Helical" evidence="5">
    <location>
        <begin position="235"/>
        <end position="252"/>
    </location>
</feature>
<dbReference type="KEGG" id="cel:CELE_T11F1.1"/>
<feature type="transmembrane region" description="Helical" evidence="5">
    <location>
        <begin position="158"/>
        <end position="178"/>
    </location>
</feature>
<feature type="transmembrane region" description="Helical" evidence="5">
    <location>
        <begin position="110"/>
        <end position="137"/>
    </location>
</feature>
<dbReference type="CTD" id="188409"/>
<dbReference type="HOGENOM" id="CLU_043715_0_0_1"/>
<accession>Q9U8C4</accession>
<feature type="transmembrane region" description="Helical" evidence="5">
    <location>
        <begin position="273"/>
        <end position="297"/>
    </location>
</feature>
<dbReference type="InterPro" id="IPR019427">
    <property type="entry name" value="7TM_GPCR_serpentine_rcpt_Srw"/>
</dbReference>
<dbReference type="STRING" id="6239.T11F1.1.1"/>
<dbReference type="SMR" id="Q9U8C4"/>
<evidence type="ECO:0000256" key="3">
    <source>
        <dbReference type="ARBA" id="ARBA00022989"/>
    </source>
</evidence>
<keyword evidence="3 5" id="KW-1133">Transmembrane helix</keyword>
<reference evidence="7 8" key="1">
    <citation type="journal article" date="1998" name="Science">
        <title>Genome sequence of the nematode C. elegans: a platform for investigating biology.</title>
        <authorList>
            <consortium name="The C. elegans sequencing consortium"/>
            <person name="Sulson J.E."/>
            <person name="Waterston R."/>
        </authorList>
    </citation>
    <scope>NUCLEOTIDE SEQUENCE [LARGE SCALE GENOMIC DNA]</scope>
    <source>
        <strain evidence="7 8">Bristol N2</strain>
    </source>
</reference>
<dbReference type="InterPro" id="IPR017452">
    <property type="entry name" value="GPCR_Rhodpsn_7TM"/>
</dbReference>
<gene>
    <name evidence="7 9" type="primary">srw-60</name>
    <name evidence="7" type="ORF">CELE_T11F1.1</name>
    <name evidence="9" type="ORF">T11F1.1</name>
</gene>
<dbReference type="AlphaFoldDB" id="Q9U8C4"/>
<feature type="transmembrane region" description="Helical" evidence="5">
    <location>
        <begin position="36"/>
        <end position="57"/>
    </location>
</feature>
<comment type="subcellular location">
    <subcellularLocation>
        <location evidence="1">Membrane</location>
    </subcellularLocation>
</comment>
<dbReference type="UCSC" id="T11F1.1">
    <property type="organism name" value="c. elegans"/>
</dbReference>
<dbReference type="PhylomeDB" id="Q9U8C4"/>
<keyword evidence="2 5" id="KW-0812">Transmembrane</keyword>
<evidence type="ECO:0000259" key="6">
    <source>
        <dbReference type="PROSITE" id="PS50262"/>
    </source>
</evidence>
<name>Q9U8C4_CAEEL</name>
<evidence type="ECO:0000313" key="7">
    <source>
        <dbReference type="EMBL" id="CCD72781.1"/>
    </source>
</evidence>
<feature type="domain" description="G-protein coupled receptors family 1 profile" evidence="6">
    <location>
        <begin position="51"/>
        <end position="333"/>
    </location>
</feature>
<dbReference type="AGR" id="WB:WBGene00005807"/>
<proteinExistence type="predicted"/>
<dbReference type="GO" id="GO:0008528">
    <property type="term" value="F:G protein-coupled peptide receptor activity"/>
    <property type="evidence" value="ECO:0007669"/>
    <property type="project" value="InterPro"/>
</dbReference>
<dbReference type="WormBase" id="T11F1.1">
    <property type="protein sequence ID" value="CE33828"/>
    <property type="gene ID" value="WBGene00005807"/>
    <property type="gene designation" value="srw-60"/>
</dbReference>
<dbReference type="GeneID" id="188409"/>
<keyword evidence="4 5" id="KW-0472">Membrane</keyword>
<evidence type="ECO:0000256" key="2">
    <source>
        <dbReference type="ARBA" id="ARBA00022692"/>
    </source>
</evidence>
<dbReference type="RefSeq" id="NP_001364794.1">
    <property type="nucleotide sequence ID" value="NM_001377741.1"/>
</dbReference>
<dbReference type="PANTHER" id="PTHR22751:SF54">
    <property type="entry name" value="G-PROTEIN COUPLED RECEPTORS FAMILY 1 PROFILE DOMAIN-CONTAINING PROTEIN"/>
    <property type="match status" value="1"/>
</dbReference>
<keyword evidence="8" id="KW-1185">Reference proteome</keyword>
<dbReference type="eggNOG" id="ENOG502TKKK">
    <property type="taxonomic scope" value="Eukaryota"/>
</dbReference>
<evidence type="ECO:0000313" key="8">
    <source>
        <dbReference type="Proteomes" id="UP000001940"/>
    </source>
</evidence>
<dbReference type="PaxDb" id="6239-T11F1.1"/>